<organism evidence="2 3">
    <name type="scientific">Allomyces macrogynus (strain ATCC 38327)</name>
    <name type="common">Allomyces javanicus var. macrogynus</name>
    <dbReference type="NCBI Taxonomy" id="578462"/>
    <lineage>
        <taxon>Eukaryota</taxon>
        <taxon>Fungi</taxon>
        <taxon>Fungi incertae sedis</taxon>
        <taxon>Blastocladiomycota</taxon>
        <taxon>Blastocladiomycetes</taxon>
        <taxon>Blastocladiales</taxon>
        <taxon>Blastocladiaceae</taxon>
        <taxon>Allomyces</taxon>
    </lineage>
</organism>
<dbReference type="EMBL" id="GG745339">
    <property type="protein sequence ID" value="KNE61892.1"/>
    <property type="molecule type" value="Genomic_DNA"/>
</dbReference>
<reference evidence="3" key="2">
    <citation type="submission" date="2009-11" db="EMBL/GenBank/DDBJ databases">
        <title>The Genome Sequence of Allomyces macrogynus strain ATCC 38327.</title>
        <authorList>
            <consortium name="The Broad Institute Genome Sequencing Platform"/>
            <person name="Russ C."/>
            <person name="Cuomo C."/>
            <person name="Shea T."/>
            <person name="Young S.K."/>
            <person name="Zeng Q."/>
            <person name="Koehrsen M."/>
            <person name="Haas B."/>
            <person name="Borodovsky M."/>
            <person name="Guigo R."/>
            <person name="Alvarado L."/>
            <person name="Berlin A."/>
            <person name="Borenstein D."/>
            <person name="Chen Z."/>
            <person name="Engels R."/>
            <person name="Freedman E."/>
            <person name="Gellesch M."/>
            <person name="Goldberg J."/>
            <person name="Griggs A."/>
            <person name="Gujja S."/>
            <person name="Heiman D."/>
            <person name="Hepburn T."/>
            <person name="Howarth C."/>
            <person name="Jen D."/>
            <person name="Larson L."/>
            <person name="Lewis B."/>
            <person name="Mehta T."/>
            <person name="Park D."/>
            <person name="Pearson M."/>
            <person name="Roberts A."/>
            <person name="Saif S."/>
            <person name="Shenoy N."/>
            <person name="Sisk P."/>
            <person name="Stolte C."/>
            <person name="Sykes S."/>
            <person name="Walk T."/>
            <person name="White J."/>
            <person name="Yandava C."/>
            <person name="Burger G."/>
            <person name="Gray M.W."/>
            <person name="Holland P.W.H."/>
            <person name="King N."/>
            <person name="Lang F.B.F."/>
            <person name="Roger A.J."/>
            <person name="Ruiz-Trillo I."/>
            <person name="Lander E."/>
            <person name="Nusbaum C."/>
        </authorList>
    </citation>
    <scope>NUCLEOTIDE SEQUENCE [LARGE SCALE GENOMIC DNA]</scope>
    <source>
        <strain evidence="3">ATCC 38327</strain>
    </source>
</reference>
<dbReference type="Proteomes" id="UP000054350">
    <property type="component" value="Unassembled WGS sequence"/>
</dbReference>
<feature type="region of interest" description="Disordered" evidence="1">
    <location>
        <begin position="1"/>
        <end position="21"/>
    </location>
</feature>
<name>A0A0L0SHG4_ALLM3</name>
<sequence>MPRIAPEPPTTMTNSDHPTITDPHALADRLQALSTALRQQAAQRPAYEPSSCASCIAACRNFVRLTYGLREFNGNAPDATTVVTRRASIPWRRTVRDEYGRPIDVDVAVGTGGSTTSRREDDQDWTLGLWRELNAATRGMWDMVSETWTSSAAVYDYKMCLADCIDDQAKVYSAAVTSCVQRATSESDLVACERIARESEEFRRLEGEVRRLETQVLNSTSTRN</sequence>
<protein>
    <submittedName>
        <fullName evidence="2">Uncharacterized protein</fullName>
    </submittedName>
</protein>
<dbReference type="VEuPathDB" id="FungiDB:AMAG_07161"/>
<gene>
    <name evidence="2" type="ORF">AMAG_07161</name>
</gene>
<accession>A0A0L0SHG4</accession>
<evidence type="ECO:0000313" key="2">
    <source>
        <dbReference type="EMBL" id="KNE61892.1"/>
    </source>
</evidence>
<reference evidence="2 3" key="1">
    <citation type="submission" date="2009-11" db="EMBL/GenBank/DDBJ databases">
        <title>Annotation of Allomyces macrogynus ATCC 38327.</title>
        <authorList>
            <consortium name="The Broad Institute Genome Sequencing Platform"/>
            <person name="Russ C."/>
            <person name="Cuomo C."/>
            <person name="Burger G."/>
            <person name="Gray M.W."/>
            <person name="Holland P.W.H."/>
            <person name="King N."/>
            <person name="Lang F.B.F."/>
            <person name="Roger A.J."/>
            <person name="Ruiz-Trillo I."/>
            <person name="Young S.K."/>
            <person name="Zeng Q."/>
            <person name="Gargeya S."/>
            <person name="Fitzgerald M."/>
            <person name="Haas B."/>
            <person name="Abouelleil A."/>
            <person name="Alvarado L."/>
            <person name="Arachchi H.M."/>
            <person name="Berlin A."/>
            <person name="Chapman S.B."/>
            <person name="Gearin G."/>
            <person name="Goldberg J."/>
            <person name="Griggs A."/>
            <person name="Gujja S."/>
            <person name="Hansen M."/>
            <person name="Heiman D."/>
            <person name="Howarth C."/>
            <person name="Larimer J."/>
            <person name="Lui A."/>
            <person name="MacDonald P.J.P."/>
            <person name="McCowen C."/>
            <person name="Montmayeur A."/>
            <person name="Murphy C."/>
            <person name="Neiman D."/>
            <person name="Pearson M."/>
            <person name="Priest M."/>
            <person name="Roberts A."/>
            <person name="Saif S."/>
            <person name="Shea T."/>
            <person name="Sisk P."/>
            <person name="Stolte C."/>
            <person name="Sykes S."/>
            <person name="Wortman J."/>
            <person name="Nusbaum C."/>
            <person name="Birren B."/>
        </authorList>
    </citation>
    <scope>NUCLEOTIDE SEQUENCE [LARGE SCALE GENOMIC DNA]</scope>
    <source>
        <strain evidence="2 3">ATCC 38327</strain>
    </source>
</reference>
<proteinExistence type="predicted"/>
<evidence type="ECO:0000313" key="3">
    <source>
        <dbReference type="Proteomes" id="UP000054350"/>
    </source>
</evidence>
<dbReference type="OrthoDB" id="5526671at2759"/>
<keyword evidence="3" id="KW-1185">Reference proteome</keyword>
<evidence type="ECO:0000256" key="1">
    <source>
        <dbReference type="SAM" id="MobiDB-lite"/>
    </source>
</evidence>
<dbReference type="AlphaFoldDB" id="A0A0L0SHG4"/>